<sequence>MAVNVEPNDSPNDLTSPAEKRGGGYLATRFQRGNAKQGSIPSKFRSGVARDGKGEMMSQ</sequence>
<feature type="compositionally biased region" description="Basic and acidic residues" evidence="1">
    <location>
        <begin position="48"/>
        <end position="59"/>
    </location>
</feature>
<evidence type="ECO:0000313" key="2">
    <source>
        <dbReference type="EMBL" id="SVB28310.1"/>
    </source>
</evidence>
<protein>
    <submittedName>
        <fullName evidence="2">Uncharacterized protein</fullName>
    </submittedName>
</protein>
<feature type="region of interest" description="Disordered" evidence="1">
    <location>
        <begin position="1"/>
        <end position="59"/>
    </location>
</feature>
<organism evidence="2">
    <name type="scientific">marine metagenome</name>
    <dbReference type="NCBI Taxonomy" id="408172"/>
    <lineage>
        <taxon>unclassified sequences</taxon>
        <taxon>metagenomes</taxon>
        <taxon>ecological metagenomes</taxon>
    </lineage>
</organism>
<reference evidence="2" key="1">
    <citation type="submission" date="2018-05" db="EMBL/GenBank/DDBJ databases">
        <authorList>
            <person name="Lanie J.A."/>
            <person name="Ng W.-L."/>
            <person name="Kazmierczak K.M."/>
            <person name="Andrzejewski T.M."/>
            <person name="Davidsen T.M."/>
            <person name="Wayne K.J."/>
            <person name="Tettelin H."/>
            <person name="Glass J.I."/>
            <person name="Rusch D."/>
            <person name="Podicherti R."/>
            <person name="Tsui H.-C.T."/>
            <person name="Winkler M.E."/>
        </authorList>
    </citation>
    <scope>NUCLEOTIDE SEQUENCE</scope>
</reference>
<dbReference type="EMBL" id="UINC01035620">
    <property type="protein sequence ID" value="SVB28310.1"/>
    <property type="molecule type" value="Genomic_DNA"/>
</dbReference>
<name>A0A382CQA1_9ZZZZ</name>
<dbReference type="AlphaFoldDB" id="A0A382CQA1"/>
<gene>
    <name evidence="2" type="ORF">METZ01_LOCUS181164</name>
</gene>
<proteinExistence type="predicted"/>
<evidence type="ECO:0000256" key="1">
    <source>
        <dbReference type="SAM" id="MobiDB-lite"/>
    </source>
</evidence>
<accession>A0A382CQA1</accession>